<feature type="region of interest" description="Disordered" evidence="1">
    <location>
        <begin position="1771"/>
        <end position="1821"/>
    </location>
</feature>
<dbReference type="InterPro" id="IPR008619">
    <property type="entry name" value="Filamentous_hemagglutn_rpt"/>
</dbReference>
<dbReference type="Proteomes" id="UP000188912">
    <property type="component" value="Chromosome"/>
</dbReference>
<feature type="compositionally biased region" description="Gly residues" evidence="1">
    <location>
        <begin position="2220"/>
        <end position="2231"/>
    </location>
</feature>
<name>A0A1U9JWT1_9HYPH</name>
<feature type="compositionally biased region" description="Polar residues" evidence="1">
    <location>
        <begin position="1724"/>
        <end position="1733"/>
    </location>
</feature>
<reference evidence="3 4" key="1">
    <citation type="journal article" date="2010" name="Science">
        <title>Genomic comparison of the ants Camponotus floridanus and Harpegnathos saltator.</title>
        <authorList>
            <person name="Bonasio R."/>
            <person name="Zhang G."/>
            <person name="Ye C."/>
            <person name="Mutti N.S."/>
            <person name="Fang X."/>
            <person name="Qin N."/>
            <person name="Donahue G."/>
            <person name="Yang P."/>
            <person name="Li Q."/>
            <person name="Li C."/>
            <person name="Zhang P."/>
            <person name="Huang Z."/>
            <person name="Berger S.L."/>
            <person name="Reinberg D."/>
            <person name="Wang J."/>
            <person name="Liebig J."/>
        </authorList>
    </citation>
    <scope>NUCLEOTIDE SEQUENCE [LARGE SCALE GENOMIC DNA]</scope>
    <source>
        <strain evidence="3 4">Hsal</strain>
    </source>
</reference>
<feature type="compositionally biased region" description="Gly residues" evidence="1">
    <location>
        <begin position="2131"/>
        <end position="2141"/>
    </location>
</feature>
<feature type="compositionally biased region" description="Polar residues" evidence="1">
    <location>
        <begin position="2145"/>
        <end position="2158"/>
    </location>
</feature>
<sequence>MTSIGDSKKGGRFRSCSQSGGIARRIVAVVSSLALAFQPLLVQAQVVADPNAGAANRPGIGSAPNGVPLVDIAVPNGKGLSHNKYHDFNIGKPGLILNNHHGEAGVSKLGGVTPGNPNLRSSGPASVILNEVTSGRRSALQGPAEVFGGRADVIIANPNGITCDGCGFINTPRAMLTTGVPQIGVDGSLSGFDVRGGDVTFGPNGANFTTGGGSVDIFDVVSRTVRFDGAVAGRDVGITAGAGRFDYATREMRELADVAGKPEYAIDGSALGALQADRIKIVATEKGVGVRMRGDMAANAGQLTLSADGKITLNNVSGRDRVAVRSGSDTVEAGKVTSKNAVDIKADKGVTLKTVGADGDVMVDAGRGLLSVEGDAVAGGNAVLAAAGKIRAGQVAAGGDLSVTAGQGVEVLSAIAERQAALRAASGDITAKNGVKAGGGDLVIIADRGAIIAATLISFNNMTLDAGKDLNITGNVLAGGNIHAVAYTVAAGNIAAGVDWEKPGSSDHSGIALKNSGSADITATAGSIDTGEIFTGGDAALHSARDIRYAGIQSFGDIILDAGNGTVSVENKTVAAGNISIVADMLDMSNNRARITTEKTLTLKAREVLAANSTYTYGGIRMDVSGNIDLSETTLNAVYNTGGTGNIFLKAGSVSTSANTGLLAQDSFELVTHNLINHGQLAAGGDLRLKLEGDLINSATGLIYAGRNADILVQGVLVNDRGAIIAGNDMVLADRTGKGRNRSITNISGVLKAGNNATILTDSLVNKRYAELTWETAQVAEDRLDGFELNEDMWGKAYAQLWYGWNDDSADKRVYPWLPPQYYDDYFPHLWSEIVMADGTSYRAWTWTSKKGPRGSANIVKWAREHAPRDADGNLILDPAYIAREFLVQYQGKPRDTSTVYSWDYDSHLQQTVFEQRFTGEIAPEGQIAAGGNLTVDAGVLTNSHSTITADGDIHLTGTVLNNEGIALHRTYQLQCNAQGACSAYDADGNRDSSRDIAKGTSIISKTEVIATSAGTIRAGGALDISGFETINNTSTEGSIAGGAAVGAGPAAPDPTSGLGDISAGGALFRPNFGTDGLQPPKPDSGGFGGTLPNQNFLYETRAAFLDVGKFYGSGYFLNRIGYKPDREILFLGDAYFENELVSKQLKEQLGQGLGKGAFIPGRDAIEQMKTLLDQGAAYASANGLAFGEPLTAEQVAALDKSIVVYVRQTVDVRQVYAPVVYIAQNDRNNITAGGANLSGGSVHINADTLNNSGNIHSSSDLEVRGITIKSNGGTFDGRGDVILAAAGDLVLNAQTANIGGMEVVNPAAAVAAGGNARLSATGDASLNGVVVNAGGDISLKGDNVNLGTRKVTNNGSENATGTQLNAGNSIGIEAEKNVTVTGGTVRAAKDIQLEAKDGSVTIASAGVTRQTDDGYTKETTAGNQESQFVSGGDTSIKAADDIAILGSNVKAGGNINLDAGDDLTISAAQNRTDGTLGGQQADSTSHTRSSVEAGGNANLRAGAAREGDHNIAVIGSDVAAGGALSVDAANNVTIAATTDTATFDTSWKKGGTKVSGRLDTEFVRGSSLHGGKGVSITSGGDTTVSASGLGAGGGDNPADIAIRAGGDIVIASQNNSTEVENHARSKGFLRKESGDFYDTHEETVSSDIAATGNIRLDAGKGVAVSGSSIIAGEDIALSGDSVSIIGAQEKHASSSERKKSGLGTGSGDGFYSAWGKESKKQQSESTLNSGSSVVAGGNVTITARESDVNIIGSDVAAGEDINLSAARDVNVTPGQESHWSSEEQKRSGLGIQASHSNTGASAGVGFGSAKDKTSESHSVNAKSGLAAGNDITITAGRDVNLQAADVAADRDVNIRAENDVNLLSADDVSNYEEMHEKLFAGVSASVSSGIASAVEDVRGAAARVGAGGSGMQGVANSGIGAVNGYKGLQGIKDGVSGIAGGGLVSGNAAGISGSVTAGFEHSKTSSSATTSTPVTTTVDGGRSVTVEAGQGSIHGVGVDIAAGGNPAFAGDDKSGDITLKAGQDITLESATGSSASSSKSTASGANAGLDMAGLPTGSGHFDKGKSSSDSSWNKNSHVSGTGNVRLESGGDTNLKGAVVAGKSVTADIGGDLNIESRLDTERVDSKNTGISGGAGNGSGSLNGTQQKGKGSSATVPEQSGIIAGEGGFDLTVSGNTDLKGGLISSEATPDNNRLTSGTISWDDVETGSAWSAETRGDGATIGSGLPGAAGSGPLVIPSLKEKGHDDGSARSGVSSGEITLTNPDDQHQDLGGLNRDTSNTNDAIKGLPDLQKKLNEQLKTQQDWAKAAESVAGIVKDIADAKYEEAKRNGDTAGMALWGEGGAGRAGLHGIGGGLLGGVNGLEGAIKAAIGAGISTISGPELKKVVDAIVAESGLTGEDAKRLSDTITSGIIVGVISGVGGSDAGGYAGNEVKYNFLTKEEVKEFIDIDSRLKECQANASLCSRSEVEDMEKRVSELEKNDLERDFNVYLACSGASSDDCAKYIRDLKAQYNLYEDYARDLSPDDPYYQYLSRERQNIENVFDLAYSKSTTPIDILEAALKDGQVAAGRGLSLGAAAGAIASVAAAKSPEIAACLSNPVCRAEAGIALGDALMGEALGGSSIAVGGTAAGVAAIKARQALEGVAAKYTGKGAADAGKGLSKAEIGNIIKNAENVSTAKLGQVTAPRNLKEQIVWDNVVKNPEKAGGKLRDMNNDLRFPESAGFQKMEAITRLSDGKSIRIHYQYNRYTGKAYDMKITTSE</sequence>
<evidence type="ECO:0000259" key="2">
    <source>
        <dbReference type="SMART" id="SM00912"/>
    </source>
</evidence>
<feature type="compositionally biased region" description="Basic and acidic residues" evidence="1">
    <location>
        <begin position="2240"/>
        <end position="2249"/>
    </location>
</feature>
<dbReference type="InterPro" id="IPR049271">
    <property type="entry name" value="DUF6862"/>
</dbReference>
<feature type="region of interest" description="Disordered" evidence="1">
    <location>
        <begin position="2120"/>
        <end position="2158"/>
    </location>
</feature>
<proteinExistence type="predicted"/>
<feature type="region of interest" description="Disordered" evidence="1">
    <location>
        <begin position="1959"/>
        <end position="1978"/>
    </location>
</feature>
<feature type="region of interest" description="Disordered" evidence="1">
    <location>
        <begin position="1473"/>
        <end position="1495"/>
    </location>
</feature>
<feature type="region of interest" description="Disordered" evidence="1">
    <location>
        <begin position="2030"/>
        <end position="2094"/>
    </location>
</feature>
<feature type="compositionally biased region" description="Low complexity" evidence="1">
    <location>
        <begin position="2030"/>
        <end position="2049"/>
    </location>
</feature>
<feature type="compositionally biased region" description="Low complexity" evidence="1">
    <location>
        <begin position="2068"/>
        <end position="2080"/>
    </location>
</feature>
<dbReference type="EMBL" id="CP017315">
    <property type="protein sequence ID" value="AQS42345.1"/>
    <property type="molecule type" value="Genomic_DNA"/>
</dbReference>
<keyword evidence="4" id="KW-1185">Reference proteome</keyword>
<dbReference type="InterPro" id="IPR025157">
    <property type="entry name" value="Hemagglutinin_rpt"/>
</dbReference>
<feature type="domain" description="Filamentous haemagglutinin FhaB/tRNA nuclease CdiA-like TPS" evidence="2">
    <location>
        <begin position="64"/>
        <end position="186"/>
    </location>
</feature>
<dbReference type="InterPro" id="IPR011050">
    <property type="entry name" value="Pectin_lyase_fold/virulence"/>
</dbReference>
<dbReference type="SMART" id="SM00912">
    <property type="entry name" value="Haemagg_act"/>
    <property type="match status" value="1"/>
</dbReference>
<feature type="region of interest" description="Disordered" evidence="1">
    <location>
        <begin position="2214"/>
        <end position="2286"/>
    </location>
</feature>
<feature type="compositionally biased region" description="Low complexity" evidence="1">
    <location>
        <begin position="1965"/>
        <end position="1978"/>
    </location>
</feature>
<reference evidence="3 4" key="2">
    <citation type="journal article" date="2016" name="Sci. Rep.">
        <title>The genome of Rhizobiales bacteria in predatory ants reveals urease gene functions but no genes for nitrogen fixation.</title>
        <authorList>
            <person name="Neuvonen M.M."/>
            <person name="Tamarit D."/>
            <person name="Naslund K."/>
            <person name="Liebig J."/>
            <person name="Feldhaar H."/>
            <person name="Moran N.A."/>
            <person name="Guy L."/>
            <person name="Andersson S.G."/>
        </authorList>
    </citation>
    <scope>NUCLEOTIDE SEQUENCE [LARGE SCALE GENOMIC DNA]</scope>
    <source>
        <strain evidence="3 4">Hsal</strain>
    </source>
</reference>
<dbReference type="KEGG" id="thd:BHV28_16690"/>
<organism evidence="3 4">
    <name type="scientific">Candidatus Tokpelaia hoelldobleri</name>
    <dbReference type="NCBI Taxonomy" id="1902579"/>
    <lineage>
        <taxon>Bacteria</taxon>
        <taxon>Pseudomonadati</taxon>
        <taxon>Pseudomonadota</taxon>
        <taxon>Alphaproteobacteria</taxon>
        <taxon>Hyphomicrobiales</taxon>
        <taxon>Candidatus Tokpelaia</taxon>
    </lineage>
</organism>
<dbReference type="Pfam" id="PF05594">
    <property type="entry name" value="Fil_haemagg"/>
    <property type="match status" value="3"/>
</dbReference>
<evidence type="ECO:0000313" key="3">
    <source>
        <dbReference type="EMBL" id="AQS42345.1"/>
    </source>
</evidence>
<dbReference type="Pfam" id="PF21726">
    <property type="entry name" value="DUF6862"/>
    <property type="match status" value="1"/>
</dbReference>
<evidence type="ECO:0000256" key="1">
    <source>
        <dbReference type="SAM" id="MobiDB-lite"/>
    </source>
</evidence>
<dbReference type="GO" id="GO:0003824">
    <property type="term" value="F:catalytic activity"/>
    <property type="evidence" value="ECO:0007669"/>
    <property type="project" value="UniProtKB-ARBA"/>
</dbReference>
<protein>
    <submittedName>
        <fullName evidence="3">Filamentous hemagglutinin</fullName>
    </submittedName>
</protein>
<dbReference type="InterPro" id="IPR008638">
    <property type="entry name" value="FhaB/CdiA-like_TPS"/>
</dbReference>
<dbReference type="SUPFAM" id="SSF51126">
    <property type="entry name" value="Pectin lyase-like"/>
    <property type="match status" value="1"/>
</dbReference>
<evidence type="ECO:0000313" key="4">
    <source>
        <dbReference type="Proteomes" id="UP000188912"/>
    </source>
</evidence>
<dbReference type="Gene3D" id="2.160.20.10">
    <property type="entry name" value="Single-stranded right-handed beta-helix, Pectin lyase-like"/>
    <property type="match status" value="1"/>
</dbReference>
<dbReference type="NCBIfam" id="TIGR01901">
    <property type="entry name" value="adhes_NPXG"/>
    <property type="match status" value="1"/>
</dbReference>
<accession>A0A1U9JWT1</accession>
<dbReference type="Pfam" id="PF05860">
    <property type="entry name" value="TPS"/>
    <property type="match status" value="1"/>
</dbReference>
<dbReference type="Pfam" id="PF13332">
    <property type="entry name" value="Fil_haemagg_2"/>
    <property type="match status" value="6"/>
</dbReference>
<dbReference type="InterPro" id="IPR012334">
    <property type="entry name" value="Pectin_lyas_fold"/>
</dbReference>
<feature type="compositionally biased region" description="Polar residues" evidence="1">
    <location>
        <begin position="2252"/>
        <end position="2264"/>
    </location>
</feature>
<dbReference type="STRING" id="1902579.BHV28_16690"/>
<feature type="region of interest" description="Disordered" evidence="1">
    <location>
        <begin position="1714"/>
        <end position="1735"/>
    </location>
</feature>
<feature type="compositionally biased region" description="Polar residues" evidence="1">
    <location>
        <begin position="1473"/>
        <end position="1491"/>
    </location>
</feature>
<gene>
    <name evidence="3" type="primary">fha</name>
    <name evidence="3" type="ORF">BHV28_16690</name>
</gene>